<dbReference type="SUPFAM" id="SSF48403">
    <property type="entry name" value="Ankyrin repeat"/>
    <property type="match status" value="1"/>
</dbReference>
<dbReference type="PROSITE" id="PS50297">
    <property type="entry name" value="ANK_REP_REGION"/>
    <property type="match status" value="2"/>
</dbReference>
<evidence type="ECO:0000256" key="1">
    <source>
        <dbReference type="ARBA" id="ARBA00022737"/>
    </source>
</evidence>
<keyword evidence="5" id="KW-1185">Reference proteome</keyword>
<evidence type="ECO:0000313" key="4">
    <source>
        <dbReference type="EMBL" id="CAB0039891.1"/>
    </source>
</evidence>
<protein>
    <submittedName>
        <fullName evidence="4">Uncharacterized protein</fullName>
    </submittedName>
</protein>
<feature type="repeat" description="ANK" evidence="3">
    <location>
        <begin position="361"/>
        <end position="393"/>
    </location>
</feature>
<dbReference type="Pfam" id="PF12796">
    <property type="entry name" value="Ank_2"/>
    <property type="match status" value="1"/>
</dbReference>
<dbReference type="InterPro" id="IPR002110">
    <property type="entry name" value="Ankyrin_rpt"/>
</dbReference>
<dbReference type="PANTHER" id="PTHR24123:SF33">
    <property type="entry name" value="PROTEIN HOS4"/>
    <property type="match status" value="1"/>
</dbReference>
<dbReference type="Proteomes" id="UP000479190">
    <property type="component" value="Unassembled WGS sequence"/>
</dbReference>
<accession>A0A6H5IY69</accession>
<dbReference type="EMBL" id="CADCXV010000983">
    <property type="protein sequence ID" value="CAB0039891.1"/>
    <property type="molecule type" value="Genomic_DNA"/>
</dbReference>
<dbReference type="SMART" id="SM00248">
    <property type="entry name" value="ANK"/>
    <property type="match status" value="5"/>
</dbReference>
<reference evidence="4 5" key="1">
    <citation type="submission" date="2020-02" db="EMBL/GenBank/DDBJ databases">
        <authorList>
            <person name="Ferguson B K."/>
        </authorList>
    </citation>
    <scope>NUCLEOTIDE SEQUENCE [LARGE SCALE GENOMIC DNA]</scope>
</reference>
<name>A0A6H5IY69_9HYME</name>
<dbReference type="PROSITE" id="PS50088">
    <property type="entry name" value="ANK_REPEAT"/>
    <property type="match status" value="3"/>
</dbReference>
<feature type="repeat" description="ANK" evidence="3">
    <location>
        <begin position="435"/>
        <end position="461"/>
    </location>
</feature>
<evidence type="ECO:0000256" key="2">
    <source>
        <dbReference type="ARBA" id="ARBA00023043"/>
    </source>
</evidence>
<feature type="repeat" description="ANK" evidence="3">
    <location>
        <begin position="285"/>
        <end position="318"/>
    </location>
</feature>
<evidence type="ECO:0000313" key="5">
    <source>
        <dbReference type="Proteomes" id="UP000479190"/>
    </source>
</evidence>
<dbReference type="AlphaFoldDB" id="A0A6H5IY69"/>
<dbReference type="Gene3D" id="1.25.40.20">
    <property type="entry name" value="Ankyrin repeat-containing domain"/>
    <property type="match status" value="1"/>
</dbReference>
<dbReference type="OrthoDB" id="539213at2759"/>
<dbReference type="InterPro" id="IPR051165">
    <property type="entry name" value="Multifunctional_ANK_Repeat"/>
</dbReference>
<keyword evidence="1" id="KW-0677">Repeat</keyword>
<dbReference type="PANTHER" id="PTHR24123">
    <property type="entry name" value="ANKYRIN REPEAT-CONTAINING"/>
    <property type="match status" value="1"/>
</dbReference>
<sequence length="1026" mass="119579">MYYTLTGSPEKILANNLDVFFTIADERNSTVCIYVDEYKEKMKDLLKDHKTYEVITAQNFITKLLRPKGPYLIKYYIQNHVVNQGLKNHKKNVDVVHTIIHHHSREGFRALLSPQSFFLHREKNLDVVHIIIHHHSREGFRALWSPQSFFFLHRVPSLPNFLEILSPEEIKLLLMDSVESMHVSVWSFHQGARFVKLVARTGYKDEPILDENGSPQSHHTTPVHLVLRPKFQVYDWKCVVLDLFKIYNRYDINYIDDEGNTHFDIACIFSCENIVKEFLKLGQNPNCPALHLALCHNDNTKIAKMLLRGGADQNSTDLEESTPLHIICNRLRYYGFEWAKMLFETVDERHQLVQVDARDKWGNTPLHLSLQFSESKVYKLLLRRGANPNVANEEGLTPLHTIIRRQEDDCQLLKDFFEINDEICKTVLIDARDELGSTPLDWAVARLMPQTVDILLDRGADPSKFRFPYKLFKNRDYENLVCKSFYQVSDALATVELLEKKGYEMKLNEASRIMKLFDESKLFETSKKFATSWYDDETFASEAKKIKVILDLSLYDLIQLRPEEAAKRLTCMEYVKFARSRKLNKLPEKYREACDVHLREKISRRFCRSWALESFMKLTNCRLPFENCEMIIDQLEIKDLNRICVATYPINSNIEKITCQVIPQINHNTGEFRRCVTRSPAAVTRASRLLEAEEPKVVAEEPNVEAKEDDVEGRSILGQLLRPRYPVYPVYPVQPVYPVYPVQPVYPVYPVYPGYELRVESSEDREHTMRFEIEFPASGRPAPRPRILAKRASLRVANYVRTALIRRCTLWASSSFFHTVHPPTNCIRDTRARVEASRRKSATSVRRGNISRARFSHRQWAYNRSAMRERSGCDATNCVARLVCIICSLYKLALRTRIARRRVQCKTLATHLILHTSSHCEQPSLRRVSQNLQVCSLISFPSIESIPAPTVKNLIKPTRLVWQVWLRRVPHTYAVQRYRGARVAQVRQARSIRMHIAKVNECIRVFSGCDARSTTRRVYNRERREI</sequence>
<evidence type="ECO:0000256" key="3">
    <source>
        <dbReference type="PROSITE-ProRule" id="PRU00023"/>
    </source>
</evidence>
<feature type="non-terminal residue" evidence="4">
    <location>
        <position position="1026"/>
    </location>
</feature>
<proteinExistence type="predicted"/>
<gene>
    <name evidence="4" type="ORF">TBRA_LOCUS11629</name>
</gene>
<organism evidence="4 5">
    <name type="scientific">Trichogramma brassicae</name>
    <dbReference type="NCBI Taxonomy" id="86971"/>
    <lineage>
        <taxon>Eukaryota</taxon>
        <taxon>Metazoa</taxon>
        <taxon>Ecdysozoa</taxon>
        <taxon>Arthropoda</taxon>
        <taxon>Hexapoda</taxon>
        <taxon>Insecta</taxon>
        <taxon>Pterygota</taxon>
        <taxon>Neoptera</taxon>
        <taxon>Endopterygota</taxon>
        <taxon>Hymenoptera</taxon>
        <taxon>Apocrita</taxon>
        <taxon>Proctotrupomorpha</taxon>
        <taxon>Chalcidoidea</taxon>
        <taxon>Trichogrammatidae</taxon>
        <taxon>Trichogramma</taxon>
    </lineage>
</organism>
<keyword evidence="2 3" id="KW-0040">ANK repeat</keyword>
<dbReference type="InterPro" id="IPR036770">
    <property type="entry name" value="Ankyrin_rpt-contain_sf"/>
</dbReference>